<feature type="transmembrane region" description="Helical" evidence="2">
    <location>
        <begin position="253"/>
        <end position="271"/>
    </location>
</feature>
<organism evidence="3">
    <name type="scientific">Siphoviridae sp. ctt8434</name>
    <dbReference type="NCBI Taxonomy" id="2825703"/>
    <lineage>
        <taxon>Viruses</taxon>
        <taxon>Duplodnaviria</taxon>
        <taxon>Heunggongvirae</taxon>
        <taxon>Uroviricota</taxon>
        <taxon>Caudoviricetes</taxon>
    </lineage>
</organism>
<reference evidence="3" key="1">
    <citation type="journal article" date="2021" name="Proc. Natl. Acad. Sci. U.S.A.">
        <title>A Catalog of Tens of Thousands of Viruses from Human Metagenomes Reveals Hidden Associations with Chronic Diseases.</title>
        <authorList>
            <person name="Tisza M.J."/>
            <person name="Buck C.B."/>
        </authorList>
    </citation>
    <scope>NUCLEOTIDE SEQUENCE</scope>
    <source>
        <strain evidence="3">Ctt8434</strain>
    </source>
</reference>
<keyword evidence="2" id="KW-0812">Transmembrane</keyword>
<protein>
    <submittedName>
        <fullName evidence="3">Minor tail protein</fullName>
    </submittedName>
</protein>
<keyword evidence="2" id="KW-1133">Transmembrane helix</keyword>
<dbReference type="Gene3D" id="1.20.120.20">
    <property type="entry name" value="Apolipoprotein"/>
    <property type="match status" value="1"/>
</dbReference>
<keyword evidence="2" id="KW-0472">Membrane</keyword>
<keyword evidence="1" id="KW-0175">Coiled coil</keyword>
<accession>A0A8S5U1F5</accession>
<feature type="transmembrane region" description="Helical" evidence="2">
    <location>
        <begin position="309"/>
        <end position="339"/>
    </location>
</feature>
<dbReference type="EMBL" id="BK015983">
    <property type="protein sequence ID" value="DAF88292.1"/>
    <property type="molecule type" value="Genomic_DNA"/>
</dbReference>
<name>A0A8S5U1F5_9CAUD</name>
<feature type="coiled-coil region" evidence="1">
    <location>
        <begin position="20"/>
        <end position="73"/>
    </location>
</feature>
<evidence type="ECO:0000256" key="1">
    <source>
        <dbReference type="SAM" id="Coils"/>
    </source>
</evidence>
<proteinExistence type="predicted"/>
<sequence length="619" mass="68287">MDGKVIIGCDLDTRSFDAQIDYVENQMQEIEDKLKQADMGFEVGDTQKLEANYEKLGIKLDSLRKKQAKLNQEQAQMGKLDLSGVQTGIDNVNKGLTKTVKKVAKWGLAIFGVRSAYMAVRSAMNTISQYEDGTKNNIDYIKYALAYTLKPIVEWILNAVVKLLQYINYIAKAWTGKNLFKTADAFNKAKKGAKDLNKELQKTTASFDEINVLQDTKSSVGGVDITVPNIDLTSLQGKVPKWIDFIVKRKNEILAVMSGVAVGLLAWQAGLSGIKSLGIGLAIAGIIYTIESIIKYLKDPTFENFVKILEGITIAVIGVAVAFAAWPVVIGGIIALIVLEIVKNFEKIKGLFDLLIKWLDDNVLGALRNLFGPLGDILYMPIKFFVEMAKEAFEDFYGGIKTVIDGVMKIFKGDFLDGIKSIFGGLLSIMTAPLQGFVKGVIGVWNQIKETIHYWKDEFKRNFEKIRDFFMKPINDFIDGIKNLWSKIKGSIEDLGKKISEKLNPGNIFNNIGKGIGNVGKGIKKFFGFAKGGIVVPKLASGGIINQPGRGVPLVSAIGGERGQEGVVPLTDSQQMALLGEAIGKYVRIDNVIDVNMDSRRINRILQSSNDRVNFANNR</sequence>
<feature type="transmembrane region" description="Helical" evidence="2">
    <location>
        <begin position="277"/>
        <end position="297"/>
    </location>
</feature>
<evidence type="ECO:0000256" key="2">
    <source>
        <dbReference type="SAM" id="Phobius"/>
    </source>
</evidence>
<evidence type="ECO:0000313" key="3">
    <source>
        <dbReference type="EMBL" id="DAF88292.1"/>
    </source>
</evidence>